<dbReference type="RefSeq" id="XP_033654890.1">
    <property type="nucleotide sequence ID" value="XM_033800808.1"/>
</dbReference>
<dbReference type="EMBL" id="ML986490">
    <property type="protein sequence ID" value="KAF2277351.1"/>
    <property type="molecule type" value="Genomic_DNA"/>
</dbReference>
<accession>A0A6A6JL88</accession>
<dbReference type="PANTHER" id="PTHR28221">
    <property type="entry name" value="RNA POLYMERASE I-SPECIFIC TRANSCRIPTION INITIATION FACTOR RRN6"/>
    <property type="match status" value="1"/>
</dbReference>
<dbReference type="InterPro" id="IPR048535">
    <property type="entry name" value="RRN6_beta-prop"/>
</dbReference>
<gene>
    <name evidence="5" type="ORF">EI97DRAFT_457376</name>
</gene>
<dbReference type="OrthoDB" id="4090074at2759"/>
<feature type="domain" description="RRN6 helical bundle" evidence="4">
    <location>
        <begin position="578"/>
        <end position="780"/>
    </location>
</feature>
<dbReference type="AlphaFoldDB" id="A0A6A6JL88"/>
<dbReference type="InterPro" id="IPR019350">
    <property type="entry name" value="RNA_pol_I-sp_TIF_RRN6-like"/>
</dbReference>
<keyword evidence="6" id="KW-1185">Reference proteome</keyword>
<feature type="region of interest" description="Disordered" evidence="1">
    <location>
        <begin position="884"/>
        <end position="1004"/>
    </location>
</feature>
<dbReference type="GeneID" id="54553983"/>
<dbReference type="GO" id="GO:0001179">
    <property type="term" value="F:RNA polymerase I general transcription initiation factor binding"/>
    <property type="evidence" value="ECO:0007669"/>
    <property type="project" value="TreeGrafter"/>
</dbReference>
<feature type="compositionally biased region" description="Acidic residues" evidence="1">
    <location>
        <begin position="884"/>
        <end position="897"/>
    </location>
</feature>
<dbReference type="PANTHER" id="PTHR28221:SF2">
    <property type="entry name" value="RNA POLYMERASE I-SPECIFIC TRANSCRIPTION INITIATION FACTOR RRN6"/>
    <property type="match status" value="1"/>
</dbReference>
<evidence type="ECO:0000313" key="5">
    <source>
        <dbReference type="EMBL" id="KAF2277351.1"/>
    </source>
</evidence>
<dbReference type="GO" id="GO:0042790">
    <property type="term" value="P:nucleolar large rRNA transcription by RNA polymerase I"/>
    <property type="evidence" value="ECO:0007669"/>
    <property type="project" value="TreeGrafter"/>
</dbReference>
<dbReference type="Pfam" id="PF20639">
    <property type="entry name" value="Rrn6_K-rich"/>
    <property type="match status" value="1"/>
</dbReference>
<feature type="compositionally biased region" description="Basic and acidic residues" evidence="1">
    <location>
        <begin position="913"/>
        <end position="927"/>
    </location>
</feature>
<dbReference type="Pfam" id="PF20640">
    <property type="entry name" value="Rrn6_HB"/>
    <property type="match status" value="1"/>
</dbReference>
<evidence type="ECO:0000256" key="1">
    <source>
        <dbReference type="SAM" id="MobiDB-lite"/>
    </source>
</evidence>
<evidence type="ECO:0000259" key="3">
    <source>
        <dbReference type="Pfam" id="PF20639"/>
    </source>
</evidence>
<evidence type="ECO:0008006" key="7">
    <source>
        <dbReference type="Google" id="ProtNLM"/>
    </source>
</evidence>
<evidence type="ECO:0000259" key="4">
    <source>
        <dbReference type="Pfam" id="PF20640"/>
    </source>
</evidence>
<feature type="compositionally biased region" description="Basic residues" evidence="1">
    <location>
        <begin position="985"/>
        <end position="1004"/>
    </location>
</feature>
<feature type="domain" description="RRN6 beta-propeller" evidence="2">
    <location>
        <begin position="110"/>
        <end position="475"/>
    </location>
</feature>
<dbReference type="InterPro" id="IPR048536">
    <property type="entry name" value="Rrn6_K-rich"/>
</dbReference>
<evidence type="ECO:0000259" key="2">
    <source>
        <dbReference type="Pfam" id="PF10214"/>
    </source>
</evidence>
<organism evidence="5 6">
    <name type="scientific">Westerdykella ornata</name>
    <dbReference type="NCBI Taxonomy" id="318751"/>
    <lineage>
        <taxon>Eukaryota</taxon>
        <taxon>Fungi</taxon>
        <taxon>Dikarya</taxon>
        <taxon>Ascomycota</taxon>
        <taxon>Pezizomycotina</taxon>
        <taxon>Dothideomycetes</taxon>
        <taxon>Pleosporomycetidae</taxon>
        <taxon>Pleosporales</taxon>
        <taxon>Sporormiaceae</taxon>
        <taxon>Westerdykella</taxon>
    </lineage>
</organism>
<sequence>MANTGPAALNYGHYGQATYSSEHGTWIFDRQPEHRGIIRQLGSWKKLQQPCGDPGSSHDNTSGCTFNSRNVRQAARAIGRENPDLVPSIDILPELALLSAAVTSSLETFDPAVGDSHSFGSVVTEGRFKHTKRVIAVVAGENGNLLRLTSLEKERQGWEQDRSIWLELPSISEGESGYWSGDATPIQQVCFAHGDDRSAFLAVRFNSKTVVFRPMIRESPKPANRSRFYELPPSRVDSNPILTISLRQTGGEPHADISFNPGYQRQLGMVDRKGRWSVWDIEGGHRYGTPYTLKTITRGLLSNREDDSEDEEAGVREDGWARILWVGDVNTIIVCNRRRLELYGVTGGETVRLQCPQPIAVRSDDWILDVRNHATNAHQFFLLTSTHLLLMAVTCQGEVVGRSDLVPGANIVLSWTHFRGLDDITLRLSVPALSEDESTVLLFSQLNTLITIFSFRAHALDPACTISSSDPQSLVLADLPISYKRRVHIMDLHMELIPYRQDVRQPSTGPGNMYLERGVTFYRISVTLSDYSIHQALFYVTPTSSNSGYQIPLFVEPLSWNYIVQSNAGDFQSATLVKEDDDFVTLDGLQIEAVTARASKYRNGRLRRFAGPRFLEMPESADEGARLSLDSIYDNVLHGEAPTSNAPISPTESQDIDTLIDRVRRLLLGEEVDEGEAGILSRGTLFELPDSNLVVSDVDNASSLLEALVSPVAPRPLQQIARTETLHLGTPDSVSPTLSQIYDGLLEHWIASLPPTVPSSMRRSKEEIARRVAAEIMLASFRGSHSGSVGAETTALMADEYNQSSLPVPLGTASSQLTASQPDVVPHSRDIADPVSRLSHRLKFTKASPTSSSSIKQVLMHWQPGKHPGTYDWTATTQAVNEEFDIGEDGEEVDDDEGQKTRDRRRRKAERRLKREDGLSDVGHRQVESQPVLGRDVFGVNSSPPPAMGWGMSSQTQNGSQSQSQNQGLSISGGFVQSQVEPGRHGGRPLLKKKKKGKNRVSGF</sequence>
<evidence type="ECO:0000313" key="6">
    <source>
        <dbReference type="Proteomes" id="UP000800097"/>
    </source>
</evidence>
<dbReference type="GO" id="GO:0070860">
    <property type="term" value="C:RNA polymerase I core factor complex"/>
    <property type="evidence" value="ECO:0007669"/>
    <property type="project" value="TreeGrafter"/>
</dbReference>
<feature type="compositionally biased region" description="Low complexity" evidence="1">
    <location>
        <begin position="951"/>
        <end position="974"/>
    </location>
</feature>
<dbReference type="Proteomes" id="UP000800097">
    <property type="component" value="Unassembled WGS sequence"/>
</dbReference>
<proteinExistence type="predicted"/>
<dbReference type="Pfam" id="PF10214">
    <property type="entry name" value="Rrn6_beta-prop"/>
    <property type="match status" value="1"/>
</dbReference>
<feature type="domain" description="RRN6 K-rich C-terminal" evidence="3">
    <location>
        <begin position="856"/>
        <end position="996"/>
    </location>
</feature>
<reference evidence="5" key="1">
    <citation type="journal article" date="2020" name="Stud. Mycol.">
        <title>101 Dothideomycetes genomes: a test case for predicting lifestyles and emergence of pathogens.</title>
        <authorList>
            <person name="Haridas S."/>
            <person name="Albert R."/>
            <person name="Binder M."/>
            <person name="Bloem J."/>
            <person name="Labutti K."/>
            <person name="Salamov A."/>
            <person name="Andreopoulos B."/>
            <person name="Baker S."/>
            <person name="Barry K."/>
            <person name="Bills G."/>
            <person name="Bluhm B."/>
            <person name="Cannon C."/>
            <person name="Castanera R."/>
            <person name="Culley D."/>
            <person name="Daum C."/>
            <person name="Ezra D."/>
            <person name="Gonzalez J."/>
            <person name="Henrissat B."/>
            <person name="Kuo A."/>
            <person name="Liang C."/>
            <person name="Lipzen A."/>
            <person name="Lutzoni F."/>
            <person name="Magnuson J."/>
            <person name="Mondo S."/>
            <person name="Nolan M."/>
            <person name="Ohm R."/>
            <person name="Pangilinan J."/>
            <person name="Park H.-J."/>
            <person name="Ramirez L."/>
            <person name="Alfaro M."/>
            <person name="Sun H."/>
            <person name="Tritt A."/>
            <person name="Yoshinaga Y."/>
            <person name="Zwiers L.-H."/>
            <person name="Turgeon B."/>
            <person name="Goodwin S."/>
            <person name="Spatafora J."/>
            <person name="Crous P."/>
            <person name="Grigoriev I."/>
        </authorList>
    </citation>
    <scope>NUCLEOTIDE SEQUENCE</scope>
    <source>
        <strain evidence="5">CBS 379.55</strain>
    </source>
</reference>
<feature type="compositionally biased region" description="Basic residues" evidence="1">
    <location>
        <begin position="902"/>
        <end position="912"/>
    </location>
</feature>
<protein>
    <recommendedName>
        <fullName evidence="7">RNA polymerase I-specific transcription initiation factor RRN6-like protein</fullName>
    </recommendedName>
</protein>
<dbReference type="GO" id="GO:0001163">
    <property type="term" value="F:RNA polymerase I transcription regulatory region sequence-specific DNA binding"/>
    <property type="evidence" value="ECO:0007669"/>
    <property type="project" value="TreeGrafter"/>
</dbReference>
<dbReference type="InterPro" id="IPR048537">
    <property type="entry name" value="RRN6_HB"/>
</dbReference>
<name>A0A6A6JL88_WESOR</name>